<feature type="transmembrane region" description="Helical" evidence="1">
    <location>
        <begin position="292"/>
        <end position="323"/>
    </location>
</feature>
<name>A0ABN0U048_9PSEU</name>
<comment type="caution">
    <text evidence="2">The sequence shown here is derived from an EMBL/GenBank/DDBJ whole genome shotgun (WGS) entry which is preliminary data.</text>
</comment>
<proteinExistence type="predicted"/>
<keyword evidence="3" id="KW-1185">Reference proteome</keyword>
<feature type="transmembrane region" description="Helical" evidence="1">
    <location>
        <begin position="144"/>
        <end position="165"/>
    </location>
</feature>
<reference evidence="2 3" key="1">
    <citation type="journal article" date="2019" name="Int. J. Syst. Evol. Microbiol.">
        <title>The Global Catalogue of Microorganisms (GCM) 10K type strain sequencing project: providing services to taxonomists for standard genome sequencing and annotation.</title>
        <authorList>
            <consortium name="The Broad Institute Genomics Platform"/>
            <consortium name="The Broad Institute Genome Sequencing Center for Infectious Disease"/>
            <person name="Wu L."/>
            <person name="Ma J."/>
        </authorList>
    </citation>
    <scope>NUCLEOTIDE SEQUENCE [LARGE SCALE GENOMIC DNA]</scope>
    <source>
        <strain evidence="2 3">JCM 3380</strain>
    </source>
</reference>
<organism evidence="2 3">
    <name type="scientific">Saccharothrix mutabilis subsp. mutabilis</name>
    <dbReference type="NCBI Taxonomy" id="66855"/>
    <lineage>
        <taxon>Bacteria</taxon>
        <taxon>Bacillati</taxon>
        <taxon>Actinomycetota</taxon>
        <taxon>Actinomycetes</taxon>
        <taxon>Pseudonocardiales</taxon>
        <taxon>Pseudonocardiaceae</taxon>
        <taxon>Saccharothrix</taxon>
    </lineage>
</organism>
<feature type="transmembrane region" description="Helical" evidence="1">
    <location>
        <begin position="186"/>
        <end position="214"/>
    </location>
</feature>
<accession>A0ABN0U048</accession>
<keyword evidence="1" id="KW-0812">Transmembrane</keyword>
<keyword evidence="1" id="KW-1133">Transmembrane helix</keyword>
<evidence type="ECO:0008006" key="4">
    <source>
        <dbReference type="Google" id="ProtNLM"/>
    </source>
</evidence>
<feature type="transmembrane region" description="Helical" evidence="1">
    <location>
        <begin position="111"/>
        <end position="132"/>
    </location>
</feature>
<feature type="transmembrane region" description="Helical" evidence="1">
    <location>
        <begin position="54"/>
        <end position="76"/>
    </location>
</feature>
<keyword evidence="1" id="KW-0472">Membrane</keyword>
<sequence length="355" mass="37424">MGVGWFVAWRAELGDVEGSSAYSLFITALLGFGLYASTSGIVIDEFRKELRTVVLAVTLGVLAKVALIFGVMFLVYRRPEHLVFAVAVAQIDPLSVAAVRAKSKMSDSAKALLSAWASFDDPITVLLTVYITSFALQGGAVGGFGAFTANFALNLALAGGGFLVWRLVRRHGVAVSGRFARVVVHAFSAAVVVAIGYVAVTYSLLLALALIGLFFRPDLGRWVDGLAEAGMFAATFAVGLVLAFEFSWALAAVGAVLGAAAFLAQGAVAWALTLPKRWRGDRMRLSLGQQNGLTAIILALLLEPGFPGAIAVVAPAVVVVNLLHALTNGVYDRVQPAVPKVTMVPAFQGDRIPQY</sequence>
<feature type="transmembrane region" description="Helical" evidence="1">
    <location>
        <begin position="251"/>
        <end position="272"/>
    </location>
</feature>
<evidence type="ECO:0000313" key="3">
    <source>
        <dbReference type="Proteomes" id="UP001500416"/>
    </source>
</evidence>
<evidence type="ECO:0000313" key="2">
    <source>
        <dbReference type="EMBL" id="GAA0234612.1"/>
    </source>
</evidence>
<evidence type="ECO:0000256" key="1">
    <source>
        <dbReference type="SAM" id="Phobius"/>
    </source>
</evidence>
<feature type="transmembrane region" description="Helical" evidence="1">
    <location>
        <begin position="20"/>
        <end position="42"/>
    </location>
</feature>
<dbReference type="EMBL" id="BAAABU010000007">
    <property type="protein sequence ID" value="GAA0234612.1"/>
    <property type="molecule type" value="Genomic_DNA"/>
</dbReference>
<feature type="transmembrane region" description="Helical" evidence="1">
    <location>
        <begin position="226"/>
        <end position="244"/>
    </location>
</feature>
<gene>
    <name evidence="2" type="ORF">GCM10010492_36910</name>
</gene>
<protein>
    <recommendedName>
        <fullName evidence="4">Cation/H+ exchanger domain-containing protein</fullName>
    </recommendedName>
</protein>
<dbReference type="Proteomes" id="UP001500416">
    <property type="component" value="Unassembled WGS sequence"/>
</dbReference>